<dbReference type="Proteomes" id="UP001302367">
    <property type="component" value="Chromosome 3"/>
</dbReference>
<organism evidence="2 3">
    <name type="scientific">Cercospora beticola</name>
    <name type="common">Sugarbeet leaf spot fungus</name>
    <dbReference type="NCBI Taxonomy" id="122368"/>
    <lineage>
        <taxon>Eukaryota</taxon>
        <taxon>Fungi</taxon>
        <taxon>Dikarya</taxon>
        <taxon>Ascomycota</taxon>
        <taxon>Pezizomycotina</taxon>
        <taxon>Dothideomycetes</taxon>
        <taxon>Dothideomycetidae</taxon>
        <taxon>Mycosphaerellales</taxon>
        <taxon>Mycosphaerellaceae</taxon>
        <taxon>Cercospora</taxon>
    </lineage>
</organism>
<feature type="region of interest" description="Disordered" evidence="1">
    <location>
        <begin position="263"/>
        <end position="377"/>
    </location>
</feature>
<keyword evidence="3" id="KW-1185">Reference proteome</keyword>
<dbReference type="GeneID" id="35426896"/>
<feature type="compositionally biased region" description="Basic residues" evidence="1">
    <location>
        <begin position="308"/>
        <end position="321"/>
    </location>
</feature>
<dbReference type="RefSeq" id="XP_023457568.2">
    <property type="nucleotide sequence ID" value="XM_023595784.2"/>
</dbReference>
<evidence type="ECO:0000256" key="1">
    <source>
        <dbReference type="SAM" id="MobiDB-lite"/>
    </source>
</evidence>
<name>A0ABZ0NL08_CERBT</name>
<proteinExistence type="predicted"/>
<protein>
    <submittedName>
        <fullName evidence="2">Uncharacterized protein</fullName>
    </submittedName>
</protein>
<dbReference type="EMBL" id="CP134186">
    <property type="protein sequence ID" value="WPB00252.1"/>
    <property type="molecule type" value="Genomic_DNA"/>
</dbReference>
<reference evidence="2 3" key="1">
    <citation type="submission" date="2023-09" db="EMBL/GenBank/DDBJ databases">
        <title>Complete-Gapless Cercospora beticola genome.</title>
        <authorList>
            <person name="Wyatt N.A."/>
            <person name="Spanner R.E."/>
            <person name="Bolton M.D."/>
        </authorList>
    </citation>
    <scope>NUCLEOTIDE SEQUENCE [LARGE SCALE GENOMIC DNA]</scope>
    <source>
        <strain evidence="2">Cb09-40</strain>
    </source>
</reference>
<gene>
    <name evidence="2" type="ORF">RHO25_004871</name>
</gene>
<accession>A0ABZ0NL08</accession>
<feature type="compositionally biased region" description="Basic and acidic residues" evidence="1">
    <location>
        <begin position="367"/>
        <end position="377"/>
    </location>
</feature>
<evidence type="ECO:0000313" key="2">
    <source>
        <dbReference type="EMBL" id="WPB00252.1"/>
    </source>
</evidence>
<sequence>MWSEQGVRVELRSVADDAIMEEHTNHHFQFPGGVTTSRLISGASGKAFKVCLEFDPEFRQYTANALKVEIVCNSAGDDSTTTSQCYAIPLSKKHGGCHITFDKWIRWIHSESLPELGCSEIAYILPVPMNKDETSCAGDEWTRDYGVANQGSIVINIIRGKLSLARVGTDYGVQNPLVPAIPPENIFETQPFAIDETWFQHLNSENCPVLFAEFKNVEVIERKTDIVDTDPMVPGADDGSDDSLTHELDTSVALTDNEDPLAEYHRAQGPPVPSEGNPAQRDRPRRSKRSLNYALSDCSGSASPERTRTRRTLGRRKHTRIVHSESPPAEHACGSSRHRDQREASATPTIDHNKTTSIGQQRRGTRIKPEPRDSDDDCRFIEARAVTQNGPVTPRPTPSVISHGVSAHQIQGRTAAQTQISSASSKQRKRAKLQLELETSLIKQKAALARIDAEAEFALQQKAIEKQLAELDD</sequence>
<evidence type="ECO:0000313" key="3">
    <source>
        <dbReference type="Proteomes" id="UP001302367"/>
    </source>
</evidence>
<feature type="compositionally biased region" description="Polar residues" evidence="1">
    <location>
        <begin position="344"/>
        <end position="362"/>
    </location>
</feature>